<comment type="caution">
    <text evidence="2">The sequence shown here is derived from an EMBL/GenBank/DDBJ whole genome shotgun (WGS) entry which is preliminary data.</text>
</comment>
<evidence type="ECO:0000256" key="1">
    <source>
        <dbReference type="SAM" id="MobiDB-lite"/>
    </source>
</evidence>
<feature type="region of interest" description="Disordered" evidence="1">
    <location>
        <begin position="82"/>
        <end position="112"/>
    </location>
</feature>
<reference evidence="2 3" key="1">
    <citation type="submission" date="2018-05" db="EMBL/GenBank/DDBJ databases">
        <title>Draft genome of Methanospirillum stamsii Pt1.</title>
        <authorList>
            <person name="Dueholm M.S."/>
            <person name="Nielsen P.H."/>
            <person name="Bakmann L.F."/>
            <person name="Otzen D.E."/>
        </authorList>
    </citation>
    <scope>NUCLEOTIDE SEQUENCE [LARGE SCALE GENOMIC DNA]</scope>
    <source>
        <strain evidence="2 3">Pt1</strain>
    </source>
</reference>
<organism evidence="2 3">
    <name type="scientific">Methanospirillum stamsii</name>
    <dbReference type="NCBI Taxonomy" id="1277351"/>
    <lineage>
        <taxon>Archaea</taxon>
        <taxon>Methanobacteriati</taxon>
        <taxon>Methanobacteriota</taxon>
        <taxon>Stenosarchaea group</taxon>
        <taxon>Methanomicrobia</taxon>
        <taxon>Methanomicrobiales</taxon>
        <taxon>Methanospirillaceae</taxon>
        <taxon>Methanospirillum</taxon>
    </lineage>
</organism>
<evidence type="ECO:0000313" key="2">
    <source>
        <dbReference type="EMBL" id="PWR75366.1"/>
    </source>
</evidence>
<proteinExistence type="predicted"/>
<protein>
    <submittedName>
        <fullName evidence="2">Uncharacterized protein</fullName>
    </submittedName>
</protein>
<accession>A0A2V2NCN0</accession>
<dbReference type="AlphaFoldDB" id="A0A2V2NCN0"/>
<dbReference type="Proteomes" id="UP000245934">
    <property type="component" value="Unassembled WGS sequence"/>
</dbReference>
<sequence>MTQTTGTTPFFVNHPDTYISIQSEIKQPQNNTILFEYYQPGNCNQEHRYSQPGLMYYPPIRENRIGTAARIHLAARSVNETKQKARADIRSQPLPAGLPAGERASVDLPDGLPSCRPGESTYARTIGPGICSTTGGFNRMIILPERTDTGKCLTPDGRGAGK</sequence>
<dbReference type="EMBL" id="QGMZ01000010">
    <property type="protein sequence ID" value="PWR75366.1"/>
    <property type="molecule type" value="Genomic_DNA"/>
</dbReference>
<keyword evidence="3" id="KW-1185">Reference proteome</keyword>
<name>A0A2V2NCN0_9EURY</name>
<evidence type="ECO:0000313" key="3">
    <source>
        <dbReference type="Proteomes" id="UP000245934"/>
    </source>
</evidence>
<gene>
    <name evidence="2" type="ORF">DLD82_04315</name>
</gene>